<sequence length="30" mass="3122">MSLQIEKPIISRNLLTTIATSGSGTDASES</sequence>
<proteinExistence type="predicted"/>
<reference evidence="2" key="1">
    <citation type="submission" date="2020-05" db="EMBL/GenBank/DDBJ databases">
        <authorList>
            <person name="Chiriac C."/>
            <person name="Salcher M."/>
            <person name="Ghai R."/>
            <person name="Kavagutti S V."/>
        </authorList>
    </citation>
    <scope>NUCLEOTIDE SEQUENCE</scope>
</reference>
<dbReference type="EMBL" id="CAEZXH010000135">
    <property type="protein sequence ID" value="CAB4695802.1"/>
    <property type="molecule type" value="Genomic_DNA"/>
</dbReference>
<dbReference type="EMBL" id="CAEZZS010000019">
    <property type="protein sequence ID" value="CAB4774602.1"/>
    <property type="molecule type" value="Genomic_DNA"/>
</dbReference>
<accession>A0A6J6VQ91</accession>
<evidence type="ECO:0000313" key="1">
    <source>
        <dbReference type="EMBL" id="CAB4695802.1"/>
    </source>
</evidence>
<dbReference type="AlphaFoldDB" id="A0A6J6VQ91"/>
<protein>
    <submittedName>
        <fullName evidence="2">Unannotated protein</fullName>
    </submittedName>
</protein>
<gene>
    <name evidence="1" type="ORF">UFOPK2360_01379</name>
    <name evidence="2" type="ORF">UFOPK2922_00567</name>
</gene>
<name>A0A6J6VQ91_9ZZZZ</name>
<organism evidence="2">
    <name type="scientific">freshwater metagenome</name>
    <dbReference type="NCBI Taxonomy" id="449393"/>
    <lineage>
        <taxon>unclassified sequences</taxon>
        <taxon>metagenomes</taxon>
        <taxon>ecological metagenomes</taxon>
    </lineage>
</organism>
<evidence type="ECO:0000313" key="2">
    <source>
        <dbReference type="EMBL" id="CAB4774602.1"/>
    </source>
</evidence>